<dbReference type="eggNOG" id="ENOG503389H">
    <property type="taxonomic scope" value="Bacteria"/>
</dbReference>
<dbReference type="OrthoDB" id="5616024at2"/>
<feature type="compositionally biased region" description="Basic and acidic residues" evidence="1">
    <location>
        <begin position="115"/>
        <end position="152"/>
    </location>
</feature>
<name>D9R9Z4_LACSW</name>
<dbReference type="STRING" id="610130.Closa_3440"/>
<evidence type="ECO:0000256" key="1">
    <source>
        <dbReference type="SAM" id="MobiDB-lite"/>
    </source>
</evidence>
<sequence>MARKSSKTAHVMNLLAGDDSESPKSEAAKENIAASLTTELGGSIKELTVMAQQASIQTQDGPLTPSPISIIDMSSSAPDPVAELIKQRLEEEEGSEEGLLPSEQEMPQDLPSPSSKEEEPRKETFHADTKEGELKEETPVEDSPKKEVPKEETFILEAPDSEELIIETPIAEDPIMETPIAEEQKKEDPEAEVPVSEAPESKPLDYEYLNVMEYVVKNRVKDYMEKFDVCLCGRCIADVTALALTNLPPKYIVVEPPSASPLLNFYSNRYSQHIIVELTKACSAVKENPHH</sequence>
<feature type="compositionally biased region" description="Low complexity" evidence="1">
    <location>
        <begin position="66"/>
        <end position="80"/>
    </location>
</feature>
<protein>
    <submittedName>
        <fullName evidence="2">Late competence development protein ComFB</fullName>
    </submittedName>
</protein>
<keyword evidence="3" id="KW-1185">Reference proteome</keyword>
<feature type="compositionally biased region" description="Polar residues" evidence="1">
    <location>
        <begin position="52"/>
        <end position="61"/>
    </location>
</feature>
<dbReference type="KEGG" id="csh:Closa_3440"/>
<evidence type="ECO:0000313" key="2">
    <source>
        <dbReference type="EMBL" id="ADL05966.1"/>
    </source>
</evidence>
<evidence type="ECO:0000313" key="3">
    <source>
        <dbReference type="Proteomes" id="UP000001662"/>
    </source>
</evidence>
<dbReference type="Pfam" id="PF10719">
    <property type="entry name" value="ComFB"/>
    <property type="match status" value="1"/>
</dbReference>
<dbReference type="EMBL" id="CP002109">
    <property type="protein sequence ID" value="ADL05966.1"/>
    <property type="molecule type" value="Genomic_DNA"/>
</dbReference>
<dbReference type="HOGENOM" id="CLU_084178_0_0_9"/>
<dbReference type="AlphaFoldDB" id="D9R9Z4"/>
<dbReference type="RefSeq" id="WP_013274032.1">
    <property type="nucleotide sequence ID" value="NC_014376.1"/>
</dbReference>
<gene>
    <name evidence="2" type="ordered locus">Closa_3440</name>
</gene>
<dbReference type="PaxDb" id="610130-Closa_3440"/>
<organism evidence="2 3">
    <name type="scientific">Lacrimispora saccharolytica (strain ATCC 35040 / DSM 2544 / NRCC 2533 / WM1)</name>
    <name type="common">Clostridium saccharolyticum</name>
    <dbReference type="NCBI Taxonomy" id="610130"/>
    <lineage>
        <taxon>Bacteria</taxon>
        <taxon>Bacillati</taxon>
        <taxon>Bacillota</taxon>
        <taxon>Clostridia</taxon>
        <taxon>Lachnospirales</taxon>
        <taxon>Lachnospiraceae</taxon>
        <taxon>Lacrimispora</taxon>
    </lineage>
</organism>
<feature type="region of interest" description="Disordered" evidence="1">
    <location>
        <begin position="1"/>
        <end position="30"/>
    </location>
</feature>
<feature type="region of interest" description="Disordered" evidence="1">
    <location>
        <begin position="52"/>
        <end position="152"/>
    </location>
</feature>
<dbReference type="Proteomes" id="UP000001662">
    <property type="component" value="Chromosome"/>
</dbReference>
<reference evidence="2" key="1">
    <citation type="submission" date="2010-07" db="EMBL/GenBank/DDBJ databases">
        <title>Complete sequence of Clostridium saccharolyticum WM1.</title>
        <authorList>
            <consortium name="US DOE Joint Genome Institute"/>
            <person name="Lucas S."/>
            <person name="Copeland A."/>
            <person name="Lapidus A."/>
            <person name="Cheng J.-F."/>
            <person name="Bruce D."/>
            <person name="Goodwin L."/>
            <person name="Pitluck S."/>
            <person name="Chertkov O."/>
            <person name="Detter J.C."/>
            <person name="Han C."/>
            <person name="Tapia R."/>
            <person name="Land M."/>
            <person name="Hauser L."/>
            <person name="Chang Y.-J."/>
            <person name="Jeffries C."/>
            <person name="Kyrpides N."/>
            <person name="Ivanova N."/>
            <person name="Mikhailova N."/>
            <person name="Mouttaki H."/>
            <person name="Lin L."/>
            <person name="Zhou J."/>
            <person name="Hemme C.L."/>
            <person name="Woyke T."/>
        </authorList>
    </citation>
    <scope>NUCLEOTIDE SEQUENCE [LARGE SCALE GENOMIC DNA]</scope>
    <source>
        <strain evidence="2">WM1</strain>
    </source>
</reference>
<dbReference type="InterPro" id="IPR019657">
    <property type="entry name" value="ComFB"/>
</dbReference>
<proteinExistence type="predicted"/>
<accession>D9R9Z4</accession>